<dbReference type="PANTHER" id="PTHR34853">
    <property type="match status" value="1"/>
</dbReference>
<keyword evidence="3" id="KW-1185">Reference proteome</keyword>
<dbReference type="Proteomes" id="UP000039046">
    <property type="component" value="Unassembled WGS sequence"/>
</dbReference>
<feature type="chain" id="PRO_5025488612" description="Serine aminopeptidase S33 domain-containing protein" evidence="1">
    <location>
        <begin position="18"/>
        <end position="460"/>
    </location>
</feature>
<accession>A0A0A1T103</accession>
<proteinExistence type="predicted"/>
<reference evidence="2 3" key="1">
    <citation type="journal article" date="2015" name="Genome Announc.">
        <title>Draft Genome Sequence and Gene Annotation of the Entomopathogenic Fungus Verticillium hemipterigenum.</title>
        <authorList>
            <person name="Horn F."/>
            <person name="Habel A."/>
            <person name="Scharf D.H."/>
            <person name="Dworschak J."/>
            <person name="Brakhage A.A."/>
            <person name="Guthke R."/>
            <person name="Hertweck C."/>
            <person name="Linde J."/>
        </authorList>
    </citation>
    <scope>NUCLEOTIDE SEQUENCE [LARGE SCALE GENOMIC DNA]</scope>
</reference>
<evidence type="ECO:0000313" key="2">
    <source>
        <dbReference type="EMBL" id="CEJ79795.1"/>
    </source>
</evidence>
<gene>
    <name evidence="2" type="ORF">VHEMI00014</name>
</gene>
<evidence type="ECO:0000313" key="3">
    <source>
        <dbReference type="Proteomes" id="UP000039046"/>
    </source>
</evidence>
<dbReference type="EMBL" id="CDHN01000001">
    <property type="protein sequence ID" value="CEJ79795.1"/>
    <property type="molecule type" value="Genomic_DNA"/>
</dbReference>
<dbReference type="OrthoDB" id="5382058at2759"/>
<dbReference type="PANTHER" id="PTHR34853:SF1">
    <property type="entry name" value="LIPASE 5"/>
    <property type="match status" value="1"/>
</dbReference>
<dbReference type="GO" id="GO:0016042">
    <property type="term" value="P:lipid catabolic process"/>
    <property type="evidence" value="ECO:0007669"/>
    <property type="project" value="InterPro"/>
</dbReference>
<dbReference type="Gene3D" id="3.40.50.1820">
    <property type="entry name" value="alpha/beta hydrolase"/>
    <property type="match status" value="2"/>
</dbReference>
<dbReference type="HOGENOM" id="CLU_029538_1_0_1"/>
<evidence type="ECO:0000256" key="1">
    <source>
        <dbReference type="SAM" id="SignalP"/>
    </source>
</evidence>
<keyword evidence="1" id="KW-0732">Signal</keyword>
<feature type="signal peptide" evidence="1">
    <location>
        <begin position="1"/>
        <end position="17"/>
    </location>
</feature>
<dbReference type="SUPFAM" id="SSF53474">
    <property type="entry name" value="alpha/beta-Hydrolases"/>
    <property type="match status" value="1"/>
</dbReference>
<dbReference type="STRING" id="1531966.A0A0A1T103"/>
<dbReference type="Pfam" id="PF03583">
    <property type="entry name" value="LIP"/>
    <property type="match status" value="1"/>
</dbReference>
<protein>
    <recommendedName>
        <fullName evidence="4">Serine aminopeptidase S33 domain-containing protein</fullName>
    </recommendedName>
</protein>
<name>A0A0A1T103_9HYPO</name>
<organism evidence="2 3">
    <name type="scientific">[Torrubiella] hemipterigena</name>
    <dbReference type="NCBI Taxonomy" id="1531966"/>
    <lineage>
        <taxon>Eukaryota</taxon>
        <taxon>Fungi</taxon>
        <taxon>Dikarya</taxon>
        <taxon>Ascomycota</taxon>
        <taxon>Pezizomycotina</taxon>
        <taxon>Sordariomycetes</taxon>
        <taxon>Hypocreomycetidae</taxon>
        <taxon>Hypocreales</taxon>
        <taxon>Clavicipitaceae</taxon>
        <taxon>Clavicipitaceae incertae sedis</taxon>
        <taxon>'Torrubiella' clade</taxon>
    </lineage>
</organism>
<dbReference type="InterPro" id="IPR029058">
    <property type="entry name" value="AB_hydrolase_fold"/>
</dbReference>
<sequence length="460" mass="50093">MLSRVLLSSLLASGAMAQAQQAANFNITADMAAQAHCGQKCQDLLLQTQAIDIATVGQDFDFDFYATSSNFTSSSKPGDLLKMQAVDPNTRDIKAGTTVYRIQYASKRFDGSTSVSTGYVAIPFNAALTDPSNGAGGTFKVAAIAPGTIGIYRGCAPSNGPNFFDYDTWKPLVERGYMVVSTDYAGIGNNHTGFQYGSFPAHANDVFYAVQAARKAFGQVMSKQWMSLGHSLGGAAAWKLAESEHVRHDANYLGTVALGPTTYLVDMILDSIDQRELAGHIPLVATTLANTLPSYRETILSDETRLRMQLAEKTQMCAVSMLSVTRDMEIPAIYNHTGLQVDGQIMRKWQNESSPALGDISPAPILVVHGLADTTVVPDIVEKAWKRSCDAGNKVQLSLYRLMDHTPVVSAAGAEWIGFMDKQFAKKKRNSSHSDRQRCTKVVREPFDEKFVKAPKEFSL</sequence>
<dbReference type="GO" id="GO:0004806">
    <property type="term" value="F:triacylglycerol lipase activity"/>
    <property type="evidence" value="ECO:0007669"/>
    <property type="project" value="InterPro"/>
</dbReference>
<dbReference type="AlphaFoldDB" id="A0A0A1T103"/>
<dbReference type="InterPro" id="IPR005152">
    <property type="entry name" value="Lipase_secreted"/>
</dbReference>
<evidence type="ECO:0008006" key="4">
    <source>
        <dbReference type="Google" id="ProtNLM"/>
    </source>
</evidence>